<proteinExistence type="predicted"/>
<evidence type="ECO:0000313" key="2">
    <source>
        <dbReference type="EMBL" id="KAF9490785.1"/>
    </source>
</evidence>
<feature type="compositionally biased region" description="Basic and acidic residues" evidence="1">
    <location>
        <begin position="1"/>
        <end position="10"/>
    </location>
</feature>
<name>A0A9P5ZQD4_PLEER</name>
<evidence type="ECO:0000313" key="3">
    <source>
        <dbReference type="Proteomes" id="UP000807025"/>
    </source>
</evidence>
<accession>A0A9P5ZQD4</accession>
<dbReference type="EMBL" id="MU154633">
    <property type="protein sequence ID" value="KAF9490785.1"/>
    <property type="molecule type" value="Genomic_DNA"/>
</dbReference>
<feature type="region of interest" description="Disordered" evidence="1">
    <location>
        <begin position="1"/>
        <end position="30"/>
    </location>
</feature>
<protein>
    <submittedName>
        <fullName evidence="2">Uncharacterized protein</fullName>
    </submittedName>
</protein>
<dbReference type="AlphaFoldDB" id="A0A9P5ZQD4"/>
<sequence>MADLSVRDSETMQFSTSIPSGQPPTYNRLSTRNHRTWQSGEHLANAQRVDTAVEHRVCVRQGGHHETTIWGMLTCIYLFFPGESTILQFAVRPAGIRNDNSFTSSIMESRYRVVAHMSDLPELRA</sequence>
<evidence type="ECO:0000256" key="1">
    <source>
        <dbReference type="SAM" id="MobiDB-lite"/>
    </source>
</evidence>
<reference evidence="2" key="1">
    <citation type="submission" date="2020-11" db="EMBL/GenBank/DDBJ databases">
        <authorList>
            <consortium name="DOE Joint Genome Institute"/>
            <person name="Ahrendt S."/>
            <person name="Riley R."/>
            <person name="Andreopoulos W."/>
            <person name="Labutti K."/>
            <person name="Pangilinan J."/>
            <person name="Ruiz-Duenas F.J."/>
            <person name="Barrasa J.M."/>
            <person name="Sanchez-Garcia M."/>
            <person name="Camarero S."/>
            <person name="Miyauchi S."/>
            <person name="Serrano A."/>
            <person name="Linde D."/>
            <person name="Babiker R."/>
            <person name="Drula E."/>
            <person name="Ayuso-Fernandez I."/>
            <person name="Pacheco R."/>
            <person name="Padilla G."/>
            <person name="Ferreira P."/>
            <person name="Barriuso J."/>
            <person name="Kellner H."/>
            <person name="Castanera R."/>
            <person name="Alfaro M."/>
            <person name="Ramirez L."/>
            <person name="Pisabarro A.G."/>
            <person name="Kuo A."/>
            <person name="Tritt A."/>
            <person name="Lipzen A."/>
            <person name="He G."/>
            <person name="Yan M."/>
            <person name="Ng V."/>
            <person name="Cullen D."/>
            <person name="Martin F."/>
            <person name="Rosso M.-N."/>
            <person name="Henrissat B."/>
            <person name="Hibbett D."/>
            <person name="Martinez A.T."/>
            <person name="Grigoriev I.V."/>
        </authorList>
    </citation>
    <scope>NUCLEOTIDE SEQUENCE</scope>
    <source>
        <strain evidence="2">ATCC 90797</strain>
    </source>
</reference>
<feature type="compositionally biased region" description="Polar residues" evidence="1">
    <location>
        <begin position="11"/>
        <end position="30"/>
    </location>
</feature>
<dbReference type="Proteomes" id="UP000807025">
    <property type="component" value="Unassembled WGS sequence"/>
</dbReference>
<gene>
    <name evidence="2" type="ORF">BDN71DRAFT_147524</name>
</gene>
<comment type="caution">
    <text evidence="2">The sequence shown here is derived from an EMBL/GenBank/DDBJ whole genome shotgun (WGS) entry which is preliminary data.</text>
</comment>
<organism evidence="2 3">
    <name type="scientific">Pleurotus eryngii</name>
    <name type="common">Boletus of the steppes</name>
    <dbReference type="NCBI Taxonomy" id="5323"/>
    <lineage>
        <taxon>Eukaryota</taxon>
        <taxon>Fungi</taxon>
        <taxon>Dikarya</taxon>
        <taxon>Basidiomycota</taxon>
        <taxon>Agaricomycotina</taxon>
        <taxon>Agaricomycetes</taxon>
        <taxon>Agaricomycetidae</taxon>
        <taxon>Agaricales</taxon>
        <taxon>Pleurotineae</taxon>
        <taxon>Pleurotaceae</taxon>
        <taxon>Pleurotus</taxon>
    </lineage>
</organism>
<keyword evidence="3" id="KW-1185">Reference proteome</keyword>